<dbReference type="RefSeq" id="WP_204818589.1">
    <property type="nucleotide sequence ID" value="NZ_JANHOF010000005.1"/>
</dbReference>
<dbReference type="InterPro" id="IPR036390">
    <property type="entry name" value="WH_DNA-bd_sf"/>
</dbReference>
<feature type="domain" description="HTH arsR-type" evidence="2">
    <location>
        <begin position="1"/>
        <end position="95"/>
    </location>
</feature>
<sequence length="122" mass="14025">MAEYKIELLNKVFHALADPTRREMVKQLAYENRTVTELASPFRISLAAASKHIKVLEEAGLLQRSVQGRTHICRLDPQSLAAANEWIRFYESFWSNQLAALERELDEAEPTELGMVKEEHND</sequence>
<dbReference type="NCBIfam" id="NF033788">
    <property type="entry name" value="HTH_metalloreg"/>
    <property type="match status" value="1"/>
</dbReference>
<protein>
    <submittedName>
        <fullName evidence="3">ArsR/SmtB family transcription factor</fullName>
    </submittedName>
</protein>
<dbReference type="Proteomes" id="UP001589818">
    <property type="component" value="Unassembled WGS sequence"/>
</dbReference>
<evidence type="ECO:0000313" key="3">
    <source>
        <dbReference type="EMBL" id="MFC0396564.1"/>
    </source>
</evidence>
<dbReference type="InterPro" id="IPR001845">
    <property type="entry name" value="HTH_ArsR_DNA-bd_dom"/>
</dbReference>
<dbReference type="SMART" id="SM00418">
    <property type="entry name" value="HTH_ARSR"/>
    <property type="match status" value="1"/>
</dbReference>
<dbReference type="CDD" id="cd00090">
    <property type="entry name" value="HTH_ARSR"/>
    <property type="match status" value="1"/>
</dbReference>
<dbReference type="Gene3D" id="1.10.10.10">
    <property type="entry name" value="Winged helix-like DNA-binding domain superfamily/Winged helix DNA-binding domain"/>
    <property type="match status" value="1"/>
</dbReference>
<dbReference type="SUPFAM" id="SSF46785">
    <property type="entry name" value="Winged helix' DNA-binding domain"/>
    <property type="match status" value="1"/>
</dbReference>
<dbReference type="PROSITE" id="PS50987">
    <property type="entry name" value="HTH_ARSR_2"/>
    <property type="match status" value="1"/>
</dbReference>
<dbReference type="PANTHER" id="PTHR38600">
    <property type="entry name" value="TRANSCRIPTIONAL REGULATORY PROTEIN"/>
    <property type="match status" value="1"/>
</dbReference>
<reference evidence="3 4" key="1">
    <citation type="submission" date="2024-09" db="EMBL/GenBank/DDBJ databases">
        <authorList>
            <person name="Sun Q."/>
            <person name="Mori K."/>
        </authorList>
    </citation>
    <scope>NUCLEOTIDE SEQUENCE [LARGE SCALE GENOMIC DNA]</scope>
    <source>
        <strain evidence="3 4">CCM 4839</strain>
    </source>
</reference>
<dbReference type="Pfam" id="PF12840">
    <property type="entry name" value="HTH_20"/>
    <property type="match status" value="1"/>
</dbReference>
<accession>A0ABV6JKW8</accession>
<dbReference type="InterPro" id="IPR011991">
    <property type="entry name" value="ArsR-like_HTH"/>
</dbReference>
<organism evidence="3 4">
    <name type="scientific">Paenibacillus mendelii</name>
    <dbReference type="NCBI Taxonomy" id="206163"/>
    <lineage>
        <taxon>Bacteria</taxon>
        <taxon>Bacillati</taxon>
        <taxon>Bacillota</taxon>
        <taxon>Bacilli</taxon>
        <taxon>Bacillales</taxon>
        <taxon>Paenibacillaceae</taxon>
        <taxon>Paenibacillus</taxon>
    </lineage>
</organism>
<name>A0ABV6JKW8_9BACL</name>
<keyword evidence="1" id="KW-0238">DNA-binding</keyword>
<gene>
    <name evidence="3" type="ORF">ACFFJ8_35100</name>
</gene>
<evidence type="ECO:0000256" key="1">
    <source>
        <dbReference type="ARBA" id="ARBA00023125"/>
    </source>
</evidence>
<dbReference type="EMBL" id="JBHLVF010000061">
    <property type="protein sequence ID" value="MFC0396564.1"/>
    <property type="molecule type" value="Genomic_DNA"/>
</dbReference>
<evidence type="ECO:0000259" key="2">
    <source>
        <dbReference type="PROSITE" id="PS50987"/>
    </source>
</evidence>
<evidence type="ECO:0000313" key="4">
    <source>
        <dbReference type="Proteomes" id="UP001589818"/>
    </source>
</evidence>
<dbReference type="PANTHER" id="PTHR38600:SF2">
    <property type="entry name" value="SLL0088 PROTEIN"/>
    <property type="match status" value="1"/>
</dbReference>
<dbReference type="InterPro" id="IPR036388">
    <property type="entry name" value="WH-like_DNA-bd_sf"/>
</dbReference>
<dbReference type="PRINTS" id="PR00778">
    <property type="entry name" value="HTHARSR"/>
</dbReference>
<proteinExistence type="predicted"/>
<comment type="caution">
    <text evidence="3">The sequence shown here is derived from an EMBL/GenBank/DDBJ whole genome shotgun (WGS) entry which is preliminary data.</text>
</comment>
<keyword evidence="4" id="KW-1185">Reference proteome</keyword>